<evidence type="ECO:0000256" key="1">
    <source>
        <dbReference type="SAM" id="Coils"/>
    </source>
</evidence>
<evidence type="ECO:0000313" key="6">
    <source>
        <dbReference type="Proteomes" id="UP001158066"/>
    </source>
</evidence>
<evidence type="ECO:0000313" key="5">
    <source>
        <dbReference type="EMBL" id="SMP51031.1"/>
    </source>
</evidence>
<dbReference type="Proteomes" id="UP001158066">
    <property type="component" value="Unassembled WGS sequence"/>
</dbReference>
<dbReference type="GO" id="GO:1990281">
    <property type="term" value="C:efflux pump complex"/>
    <property type="evidence" value="ECO:0007669"/>
    <property type="project" value="TreeGrafter"/>
</dbReference>
<dbReference type="RefSeq" id="WP_283408727.1">
    <property type="nucleotide sequence ID" value="NZ_FXUF01000004.1"/>
</dbReference>
<dbReference type="SUPFAM" id="SSF111369">
    <property type="entry name" value="HlyD-like secretion proteins"/>
    <property type="match status" value="1"/>
</dbReference>
<keyword evidence="3" id="KW-0812">Transmembrane</keyword>
<name>A0AA46AIJ2_9CLOT</name>
<feature type="transmembrane region" description="Helical" evidence="3">
    <location>
        <begin position="57"/>
        <end position="79"/>
    </location>
</feature>
<reference evidence="5" key="1">
    <citation type="submission" date="2017-05" db="EMBL/GenBank/DDBJ databases">
        <authorList>
            <person name="Varghese N."/>
            <person name="Submissions S."/>
        </authorList>
    </citation>
    <scope>NUCLEOTIDE SEQUENCE</scope>
    <source>
        <strain evidence="5">Su22</strain>
    </source>
</reference>
<keyword evidence="3" id="KW-0472">Membrane</keyword>
<evidence type="ECO:0000256" key="2">
    <source>
        <dbReference type="SAM" id="MobiDB-lite"/>
    </source>
</evidence>
<dbReference type="Pfam" id="PF25881">
    <property type="entry name" value="HH_YBHG"/>
    <property type="match status" value="1"/>
</dbReference>
<feature type="compositionally biased region" description="Low complexity" evidence="2">
    <location>
        <begin position="387"/>
        <end position="403"/>
    </location>
</feature>
<feature type="coiled-coil region" evidence="1">
    <location>
        <begin position="148"/>
        <end position="175"/>
    </location>
</feature>
<dbReference type="AlphaFoldDB" id="A0AA46AIJ2"/>
<comment type="caution">
    <text evidence="5">The sequence shown here is derived from an EMBL/GenBank/DDBJ whole genome shotgun (WGS) entry which is preliminary data.</text>
</comment>
<accession>A0AA46AIJ2</accession>
<dbReference type="EMBL" id="FXUF01000004">
    <property type="protein sequence ID" value="SMP51031.1"/>
    <property type="molecule type" value="Genomic_DNA"/>
</dbReference>
<dbReference type="PANTHER" id="PTHR30469">
    <property type="entry name" value="MULTIDRUG RESISTANCE PROTEIN MDTA"/>
    <property type="match status" value="1"/>
</dbReference>
<gene>
    <name evidence="5" type="ORF">SAMN06296020_10449</name>
</gene>
<keyword evidence="3" id="KW-1133">Transmembrane helix</keyword>
<dbReference type="Gene3D" id="1.10.287.470">
    <property type="entry name" value="Helix hairpin bin"/>
    <property type="match status" value="1"/>
</dbReference>
<evidence type="ECO:0000256" key="3">
    <source>
        <dbReference type="SAM" id="Phobius"/>
    </source>
</evidence>
<protein>
    <submittedName>
        <fullName evidence="5">Multidrug resistance efflux pump</fullName>
    </submittedName>
</protein>
<organism evidence="5 6">
    <name type="scientific">Anoxynatronum buryatiense</name>
    <dbReference type="NCBI Taxonomy" id="489973"/>
    <lineage>
        <taxon>Bacteria</taxon>
        <taxon>Bacillati</taxon>
        <taxon>Bacillota</taxon>
        <taxon>Clostridia</taxon>
        <taxon>Eubacteriales</taxon>
        <taxon>Clostridiaceae</taxon>
        <taxon>Anoxynatronum</taxon>
    </lineage>
</organism>
<sequence>MEMKKEVRLAGNESSGWSIAAAQLEKDIKAGEKAALETHISMKPPLQKKRGSSLAKVLLTMLLTVGMTAGLVGCSLTGAEEITESPGIPVEVMSLVIDRQQMETRYTGILAAEKVVTQSFSSGGKVETLLVQTGDRVKAGDPLASLEQQSFQHALNAAEAQLSAAEAQYQMALQGGREETAAMTQAEVTMAEEKLAYVTEQTQRATTLYQQGVISQQAWEEAALLETQTVLALEQARWKLVMTQEGLRPEEVEQLRQQYLAAGAGRDALAKQLEDVTLTAGFDGYVAGVHVEAGEVTGAGIPVVTLASEALRGIVGLTREDMQRVKVGDAVEVMAEGKVFPGIIAVLHPFPDPQTRTYTVEIALDDSLIPRDPLTDDSLSESPLLATSSAPVPSTPSVDSSTTSVSWLVPGQVVTVIFPGESLSGIWVPVQYVANDGEAYVYLVEDGRARRHAVTLDVIQEDQVLITGVTPGALLITEGAGGVREGDAVAWQEP</sequence>
<dbReference type="Gene3D" id="2.40.50.100">
    <property type="match status" value="1"/>
</dbReference>
<feature type="region of interest" description="Disordered" evidence="2">
    <location>
        <begin position="379"/>
        <end position="403"/>
    </location>
</feature>
<proteinExistence type="predicted"/>
<keyword evidence="1" id="KW-0175">Coiled coil</keyword>
<dbReference type="Gene3D" id="2.40.30.170">
    <property type="match status" value="1"/>
</dbReference>
<feature type="domain" description="YbhG-like alpha-helical hairpin" evidence="4">
    <location>
        <begin position="147"/>
        <end position="261"/>
    </location>
</feature>
<dbReference type="InterPro" id="IPR059052">
    <property type="entry name" value="HH_YbhG-like"/>
</dbReference>
<dbReference type="GO" id="GO:0015562">
    <property type="term" value="F:efflux transmembrane transporter activity"/>
    <property type="evidence" value="ECO:0007669"/>
    <property type="project" value="TreeGrafter"/>
</dbReference>
<keyword evidence="6" id="KW-1185">Reference proteome</keyword>
<evidence type="ECO:0000259" key="4">
    <source>
        <dbReference type="Pfam" id="PF25881"/>
    </source>
</evidence>
<dbReference type="Gene3D" id="2.40.420.20">
    <property type="match status" value="1"/>
</dbReference>